<keyword evidence="1" id="KW-0611">Plant defense</keyword>
<organism evidence="2 3">
    <name type="scientific">Trifolium medium</name>
    <dbReference type="NCBI Taxonomy" id="97028"/>
    <lineage>
        <taxon>Eukaryota</taxon>
        <taxon>Viridiplantae</taxon>
        <taxon>Streptophyta</taxon>
        <taxon>Embryophyta</taxon>
        <taxon>Tracheophyta</taxon>
        <taxon>Spermatophyta</taxon>
        <taxon>Magnoliopsida</taxon>
        <taxon>eudicotyledons</taxon>
        <taxon>Gunneridae</taxon>
        <taxon>Pentapetalae</taxon>
        <taxon>rosids</taxon>
        <taxon>fabids</taxon>
        <taxon>Fabales</taxon>
        <taxon>Fabaceae</taxon>
        <taxon>Papilionoideae</taxon>
        <taxon>50 kb inversion clade</taxon>
        <taxon>NPAAA clade</taxon>
        <taxon>Hologalegina</taxon>
        <taxon>IRL clade</taxon>
        <taxon>Trifolieae</taxon>
        <taxon>Trifolium</taxon>
    </lineage>
</organism>
<accession>A0A392PBP7</accession>
<dbReference type="EMBL" id="LXQA010070765">
    <property type="protein sequence ID" value="MCI08909.1"/>
    <property type="molecule type" value="Genomic_DNA"/>
</dbReference>
<gene>
    <name evidence="2" type="ORF">A2U01_0029991</name>
</gene>
<dbReference type="PANTHER" id="PTHR36766">
    <property type="entry name" value="PLANT BROAD-SPECTRUM MILDEW RESISTANCE PROTEIN RPW8"/>
    <property type="match status" value="1"/>
</dbReference>
<dbReference type="SUPFAM" id="SSF52047">
    <property type="entry name" value="RNI-like"/>
    <property type="match status" value="1"/>
</dbReference>
<dbReference type="PANTHER" id="PTHR36766:SF40">
    <property type="entry name" value="DISEASE RESISTANCE PROTEIN RGA3"/>
    <property type="match status" value="1"/>
</dbReference>
<dbReference type="Proteomes" id="UP000265520">
    <property type="component" value="Unassembled WGS sequence"/>
</dbReference>
<dbReference type="InterPro" id="IPR032675">
    <property type="entry name" value="LRR_dom_sf"/>
</dbReference>
<dbReference type="GO" id="GO:0006952">
    <property type="term" value="P:defense response"/>
    <property type="evidence" value="ECO:0007669"/>
    <property type="project" value="UniProtKB-KW"/>
</dbReference>
<sequence>MDVKNVPQHWLQNLTSLENLEFSGLLSDHFQAIEIWFKDDINCLPSLQEITFYWCEDLKALPDWICNFSSLQHIKIESCANLESLPEGMPRPPTLEIIRCPLLIEECRAETSAAWPKIATL</sequence>
<name>A0A392PBP7_9FABA</name>
<protein>
    <submittedName>
        <fullName evidence="2">NB-ARC domain disease resistance protein</fullName>
    </submittedName>
</protein>
<comment type="caution">
    <text evidence="2">The sequence shown here is derived from an EMBL/GenBank/DDBJ whole genome shotgun (WGS) entry which is preliminary data.</text>
</comment>
<keyword evidence="3" id="KW-1185">Reference proteome</keyword>
<evidence type="ECO:0000256" key="1">
    <source>
        <dbReference type="ARBA" id="ARBA00022821"/>
    </source>
</evidence>
<dbReference type="Gene3D" id="3.80.10.10">
    <property type="entry name" value="Ribonuclease Inhibitor"/>
    <property type="match status" value="1"/>
</dbReference>
<evidence type="ECO:0000313" key="3">
    <source>
        <dbReference type="Proteomes" id="UP000265520"/>
    </source>
</evidence>
<dbReference type="AlphaFoldDB" id="A0A392PBP7"/>
<proteinExistence type="predicted"/>
<reference evidence="2 3" key="1">
    <citation type="journal article" date="2018" name="Front. Plant Sci.">
        <title>Red Clover (Trifolium pratense) and Zigzag Clover (T. medium) - A Picture of Genomic Similarities and Differences.</title>
        <authorList>
            <person name="Dluhosova J."/>
            <person name="Istvanek J."/>
            <person name="Nedelnik J."/>
            <person name="Repkova J."/>
        </authorList>
    </citation>
    <scope>NUCLEOTIDE SEQUENCE [LARGE SCALE GENOMIC DNA]</scope>
    <source>
        <strain evidence="3">cv. 10/8</strain>
        <tissue evidence="2">Leaf</tissue>
    </source>
</reference>
<evidence type="ECO:0000313" key="2">
    <source>
        <dbReference type="EMBL" id="MCI08909.1"/>
    </source>
</evidence>